<comment type="similarity">
    <text evidence="1 9">Belongs to the SNAP-25 family.</text>
</comment>
<feature type="coiled-coil region" evidence="10">
    <location>
        <begin position="169"/>
        <end position="196"/>
    </location>
</feature>
<dbReference type="AlphaFoldDB" id="A0A315W1C1"/>
<dbReference type="PANTHER" id="PTHR19305">
    <property type="entry name" value="SYNAPTOSOMAL ASSOCIATED PROTEIN"/>
    <property type="match status" value="1"/>
</dbReference>
<evidence type="ECO:0000256" key="9">
    <source>
        <dbReference type="RuleBase" id="RU003496"/>
    </source>
</evidence>
<comment type="subunit">
    <text evidence="8">Homotetramer (via coiled-coil domain), also forms heterotetramers with STX4 and VAMP3. Found in a complex with VAMP8 and STX1A. Found in a complex with VAMP8 and STX4 in pancreas. Interacts simultaneously with SNAPIN and SYN4. Interacts with STX1A. Interacts with STX12. Interacts tightly to multiple syntaxins and synaptobrevins/VAMPs. Interacts with ZDHHC13 (via ANK repeats). Interacts with ZDHHC17 (via ANK repeats).</text>
</comment>
<dbReference type="CDD" id="cd15885">
    <property type="entry name" value="SNARE_SNAP25C"/>
    <property type="match status" value="1"/>
</dbReference>
<accession>A0A315W1C1</accession>
<dbReference type="GO" id="GO:0016082">
    <property type="term" value="P:synaptic vesicle priming"/>
    <property type="evidence" value="ECO:0007669"/>
    <property type="project" value="TreeGrafter"/>
</dbReference>
<dbReference type="InterPro" id="IPR000928">
    <property type="entry name" value="SNAP-25_dom"/>
</dbReference>
<evidence type="ECO:0000256" key="11">
    <source>
        <dbReference type="SAM" id="MobiDB-lite"/>
    </source>
</evidence>
<dbReference type="STRING" id="33528.ENSGAFP00000027737"/>
<keyword evidence="14" id="KW-1185">Reference proteome</keyword>
<evidence type="ECO:0000256" key="8">
    <source>
        <dbReference type="ARBA" id="ARBA00065910"/>
    </source>
</evidence>
<feature type="region of interest" description="Disordered" evidence="11">
    <location>
        <begin position="220"/>
        <end position="255"/>
    </location>
</feature>
<dbReference type="FunFam" id="1.20.5.110:FF:000007">
    <property type="entry name" value="Synaptosomal-associated protein"/>
    <property type="match status" value="1"/>
</dbReference>
<evidence type="ECO:0000256" key="7">
    <source>
        <dbReference type="ARBA" id="ARBA00053876"/>
    </source>
</evidence>
<dbReference type="GO" id="GO:0043005">
    <property type="term" value="C:neuron projection"/>
    <property type="evidence" value="ECO:0007669"/>
    <property type="project" value="UniProtKB-KW"/>
</dbReference>
<dbReference type="GO" id="GO:0098793">
    <property type="term" value="C:presynapse"/>
    <property type="evidence" value="ECO:0007669"/>
    <property type="project" value="GOC"/>
</dbReference>
<evidence type="ECO:0000259" key="12">
    <source>
        <dbReference type="PROSITE" id="PS50192"/>
    </source>
</evidence>
<evidence type="ECO:0000256" key="6">
    <source>
        <dbReference type="ARBA" id="ARBA00034102"/>
    </source>
</evidence>
<evidence type="ECO:0000256" key="5">
    <source>
        <dbReference type="ARBA" id="ARBA00023054"/>
    </source>
</evidence>
<dbReference type="Proteomes" id="UP000250572">
    <property type="component" value="Unassembled WGS sequence"/>
</dbReference>
<evidence type="ECO:0000256" key="4">
    <source>
        <dbReference type="ARBA" id="ARBA00023018"/>
    </source>
</evidence>
<feature type="domain" description="T-SNARE coiled-coil homology" evidence="12">
    <location>
        <begin position="264"/>
        <end position="326"/>
    </location>
</feature>
<dbReference type="GO" id="GO:0031201">
    <property type="term" value="C:SNARE complex"/>
    <property type="evidence" value="ECO:0007669"/>
    <property type="project" value="TreeGrafter"/>
</dbReference>
<reference evidence="13 14" key="1">
    <citation type="journal article" date="2018" name="G3 (Bethesda)">
        <title>A High-Quality Reference Genome for the Invasive Mosquitofish Gambusia affinis Using a Chicago Library.</title>
        <authorList>
            <person name="Hoffberg S.L."/>
            <person name="Troendle N.J."/>
            <person name="Glenn T.C."/>
            <person name="Mahmud O."/>
            <person name="Louha S."/>
            <person name="Chalopin D."/>
            <person name="Bennetzen J.L."/>
            <person name="Mauricio R."/>
        </authorList>
    </citation>
    <scope>NUCLEOTIDE SEQUENCE [LARGE SCALE GENOMIC DNA]</scope>
    <source>
        <strain evidence="13">NE01/NJP1002.9</strain>
        <tissue evidence="13">Muscle</tissue>
    </source>
</reference>
<dbReference type="EMBL" id="NHOQ01000541">
    <property type="protein sequence ID" value="PWA29757.1"/>
    <property type="molecule type" value="Genomic_DNA"/>
</dbReference>
<dbReference type="GO" id="GO:0019905">
    <property type="term" value="F:syntaxin binding"/>
    <property type="evidence" value="ECO:0007669"/>
    <property type="project" value="TreeGrafter"/>
</dbReference>
<evidence type="ECO:0000313" key="14">
    <source>
        <dbReference type="Proteomes" id="UP000250572"/>
    </source>
</evidence>
<proteinExistence type="inferred from homology"/>
<keyword evidence="3" id="KW-0677">Repeat</keyword>
<comment type="subcellular location">
    <subcellularLocation>
        <location evidence="6">Synapse</location>
        <location evidence="6">Synaptosome</location>
    </subcellularLocation>
</comment>
<dbReference type="PROSITE" id="PS50192">
    <property type="entry name" value="T_SNARE"/>
    <property type="match status" value="2"/>
</dbReference>
<dbReference type="Pfam" id="PF00835">
    <property type="entry name" value="SNAP-25"/>
    <property type="match status" value="1"/>
</dbReference>
<evidence type="ECO:0000256" key="10">
    <source>
        <dbReference type="SAM" id="Coils"/>
    </source>
</evidence>
<dbReference type="GO" id="GO:0005886">
    <property type="term" value="C:plasma membrane"/>
    <property type="evidence" value="ECO:0007669"/>
    <property type="project" value="TreeGrafter"/>
</dbReference>
<dbReference type="FunFam" id="1.20.5.110:FF:000018">
    <property type="entry name" value="Synaptosomal-associated protein"/>
    <property type="match status" value="1"/>
</dbReference>
<evidence type="ECO:0000256" key="1">
    <source>
        <dbReference type="ARBA" id="ARBA00009480"/>
    </source>
</evidence>
<evidence type="ECO:0000256" key="2">
    <source>
        <dbReference type="ARBA" id="ARBA00022599"/>
    </source>
</evidence>
<evidence type="ECO:0000313" key="13">
    <source>
        <dbReference type="EMBL" id="PWA29757.1"/>
    </source>
</evidence>
<keyword evidence="4" id="KW-0770">Synapse</keyword>
<dbReference type="SUPFAM" id="SSF58038">
    <property type="entry name" value="SNARE fusion complex"/>
    <property type="match status" value="2"/>
</dbReference>
<feature type="compositionally biased region" description="Polar residues" evidence="11">
    <location>
        <begin position="231"/>
        <end position="251"/>
    </location>
</feature>
<sequence>MDEESESSFRHCGQSEHRSEALRNISGAVFSCKIPKGGEEERSGGGQGHVRVKADRQCAAARLGGKALCYSHLKLSRLSIYGLTGDLKSGGYLQNRKMPQNIELGATGGAAKQDSTNMDEMSVEQMAVRANQLTDESLESTRRMLQMAEESQQTGNKTMEMLDHQGEQIKNVERGMDQINQDMRTAEKNLTDLSKCCGLCVCPCDRVSSMENDSRYKRTWGVGEGDGKGSNVVSRQPSGVRNGQTAQTSAAAPSGPYINRVTNDAREDEMEENLQAVGGIIGNLKDMALNMGNEIERQNTDIDRINDKADSNKARIDEANARANKLIK</sequence>
<name>A0A315W1C1_GAMAF</name>
<gene>
    <name evidence="13" type="ORF">CCH79_00008006</name>
</gene>
<dbReference type="PANTHER" id="PTHR19305:SF4">
    <property type="entry name" value="SYNAPTOSOMAL-ASSOCIATED PROTEIN 23"/>
    <property type="match status" value="1"/>
</dbReference>
<keyword evidence="5 10" id="KW-0175">Coiled coil</keyword>
<dbReference type="CDD" id="cd15889">
    <property type="entry name" value="SNARE_SNAP25N_23N"/>
    <property type="match status" value="1"/>
</dbReference>
<dbReference type="Gene3D" id="1.20.5.110">
    <property type="match status" value="2"/>
</dbReference>
<keyword evidence="2" id="KW-0771">Synaptosome</keyword>
<dbReference type="GO" id="GO:0031629">
    <property type="term" value="P:synaptic vesicle fusion to presynaptic active zone membrane"/>
    <property type="evidence" value="ECO:0007669"/>
    <property type="project" value="TreeGrafter"/>
</dbReference>
<comment type="function">
    <text evidence="7">Essential component of the high affinity receptor for the general membrane fusion machinery and an important regulator of transport vesicle docking and fusion.</text>
</comment>
<evidence type="ECO:0000256" key="3">
    <source>
        <dbReference type="ARBA" id="ARBA00022737"/>
    </source>
</evidence>
<organism evidence="13 14">
    <name type="scientific">Gambusia affinis</name>
    <name type="common">Western mosquitofish</name>
    <name type="synonym">Heterandria affinis</name>
    <dbReference type="NCBI Taxonomy" id="33528"/>
    <lineage>
        <taxon>Eukaryota</taxon>
        <taxon>Metazoa</taxon>
        <taxon>Chordata</taxon>
        <taxon>Craniata</taxon>
        <taxon>Vertebrata</taxon>
        <taxon>Euteleostomi</taxon>
        <taxon>Actinopterygii</taxon>
        <taxon>Neopterygii</taxon>
        <taxon>Teleostei</taxon>
        <taxon>Neoteleostei</taxon>
        <taxon>Acanthomorphata</taxon>
        <taxon>Ovalentaria</taxon>
        <taxon>Atherinomorphae</taxon>
        <taxon>Cyprinodontiformes</taxon>
        <taxon>Poeciliidae</taxon>
        <taxon>Poeciliinae</taxon>
        <taxon>Gambusia</taxon>
    </lineage>
</organism>
<dbReference type="SMART" id="SM00397">
    <property type="entry name" value="t_SNARE"/>
    <property type="match status" value="2"/>
</dbReference>
<dbReference type="InterPro" id="IPR000727">
    <property type="entry name" value="T_SNARE_dom"/>
</dbReference>
<protein>
    <recommendedName>
        <fullName evidence="9">Synaptosomal-associated protein</fullName>
    </recommendedName>
</protein>
<feature type="domain" description="T-SNARE coiled-coil homology" evidence="12">
    <location>
        <begin position="131"/>
        <end position="193"/>
    </location>
</feature>
<comment type="caution">
    <text evidence="13">The sequence shown here is derived from an EMBL/GenBank/DDBJ whole genome shotgun (WGS) entry which is preliminary data.</text>
</comment>
<dbReference type="GO" id="GO:0005484">
    <property type="term" value="F:SNAP receptor activity"/>
    <property type="evidence" value="ECO:0007669"/>
    <property type="project" value="TreeGrafter"/>
</dbReference>